<dbReference type="RefSeq" id="WP_373656958.1">
    <property type="nucleotide sequence ID" value="NZ_JBGUAW010000011.1"/>
</dbReference>
<dbReference type="InterPro" id="IPR051686">
    <property type="entry name" value="Lipoprotein_DolP"/>
</dbReference>
<comment type="caution">
    <text evidence="2">The sequence shown here is derived from an EMBL/GenBank/DDBJ whole genome shotgun (WGS) entry which is preliminary data.</text>
</comment>
<evidence type="ECO:0000313" key="3">
    <source>
        <dbReference type="Proteomes" id="UP001575181"/>
    </source>
</evidence>
<dbReference type="Proteomes" id="UP001575181">
    <property type="component" value="Unassembled WGS sequence"/>
</dbReference>
<dbReference type="Pfam" id="PF04972">
    <property type="entry name" value="BON"/>
    <property type="match status" value="3"/>
</dbReference>
<name>A0ABV4U163_9GAMM</name>
<reference evidence="2 3" key="1">
    <citation type="submission" date="2024-08" db="EMBL/GenBank/DDBJ databases">
        <title>Whole-genome sequencing of halo(alkali)philic microorganisms from hypersaline lakes.</title>
        <authorList>
            <person name="Sorokin D.Y."/>
            <person name="Merkel A.Y."/>
            <person name="Messina E."/>
            <person name="Yakimov M."/>
        </authorList>
    </citation>
    <scope>NUCLEOTIDE SEQUENCE [LARGE SCALE GENOMIC DNA]</scope>
    <source>
        <strain evidence="2 3">Cl-TMA</strain>
    </source>
</reference>
<dbReference type="EMBL" id="JBGUAW010000011">
    <property type="protein sequence ID" value="MFA9462171.1"/>
    <property type="molecule type" value="Genomic_DNA"/>
</dbReference>
<proteinExistence type="predicted"/>
<dbReference type="PROSITE" id="PS50914">
    <property type="entry name" value="BON"/>
    <property type="match status" value="3"/>
</dbReference>
<dbReference type="PANTHER" id="PTHR34606">
    <property type="entry name" value="BON DOMAIN-CONTAINING PROTEIN"/>
    <property type="match status" value="1"/>
</dbReference>
<accession>A0ABV4U163</accession>
<feature type="domain" description="BON" evidence="1">
    <location>
        <begin position="173"/>
        <end position="240"/>
    </location>
</feature>
<evidence type="ECO:0000259" key="1">
    <source>
        <dbReference type="PROSITE" id="PS50914"/>
    </source>
</evidence>
<keyword evidence="3" id="KW-1185">Reference proteome</keyword>
<dbReference type="Gene3D" id="3.30.1340.30">
    <property type="match status" value="3"/>
</dbReference>
<gene>
    <name evidence="2" type="ORF">ACERLL_15235</name>
</gene>
<evidence type="ECO:0000313" key="2">
    <source>
        <dbReference type="EMBL" id="MFA9462171.1"/>
    </source>
</evidence>
<dbReference type="InterPro" id="IPR007055">
    <property type="entry name" value="BON_dom"/>
</dbReference>
<feature type="domain" description="BON" evidence="1">
    <location>
        <begin position="3"/>
        <end position="73"/>
    </location>
</feature>
<sequence length="240" mass="26222">MSGNRDLVKAVTAALEFDAGVNLHDATLEIRAEGATVYLTGEVADIAHKRRAPGIAARVEGVEEVEDHLRVRPDEPQTDGQIMEELRVALLEEPVFEHHTLRMIGQTGEEALLREPERAEGDILFSVEEGVVSLDGAVYSLSHRRMAALLAWWASGTRNVINGLVVTPAEEDNAGELSEAVELALERDVLLDGTLINVQARDGVVFLGGTVKSEREKTLAEHDAWYVEGTREVENRTAAP</sequence>
<protein>
    <submittedName>
        <fullName evidence="2">BON domain-containing protein</fullName>
    </submittedName>
</protein>
<organism evidence="2 3">
    <name type="scientific">Thiohalorhabdus methylotrophus</name>
    <dbReference type="NCBI Taxonomy" id="3242694"/>
    <lineage>
        <taxon>Bacteria</taxon>
        <taxon>Pseudomonadati</taxon>
        <taxon>Pseudomonadota</taxon>
        <taxon>Gammaproteobacteria</taxon>
        <taxon>Thiohalorhabdales</taxon>
        <taxon>Thiohalorhabdaceae</taxon>
        <taxon>Thiohalorhabdus</taxon>
    </lineage>
</organism>
<feature type="domain" description="BON" evidence="1">
    <location>
        <begin position="100"/>
        <end position="168"/>
    </location>
</feature>
<dbReference type="PANTHER" id="PTHR34606:SF15">
    <property type="entry name" value="BON DOMAIN-CONTAINING PROTEIN"/>
    <property type="match status" value="1"/>
</dbReference>